<dbReference type="AlphaFoldDB" id="A0AA40IU89"/>
<organism evidence="1 2">
    <name type="scientific">Clostridium novyi B str. ATCC 27606</name>
    <dbReference type="NCBI Taxonomy" id="1443123"/>
    <lineage>
        <taxon>Bacteria</taxon>
        <taxon>Bacillati</taxon>
        <taxon>Bacillota</taxon>
        <taxon>Clostridia</taxon>
        <taxon>Eubacteriales</taxon>
        <taxon>Clostridiaceae</taxon>
        <taxon>Clostridium</taxon>
    </lineage>
</organism>
<evidence type="ECO:0000313" key="1">
    <source>
        <dbReference type="EMBL" id="KEI16563.1"/>
    </source>
</evidence>
<evidence type="ECO:0000313" key="2">
    <source>
        <dbReference type="Proteomes" id="UP000027770"/>
    </source>
</evidence>
<name>A0AA40IU89_CLONO</name>
<proteinExistence type="predicted"/>
<reference evidence="1 2" key="1">
    <citation type="submission" date="2014-02" db="EMBL/GenBank/DDBJ databases">
        <title>Plasmidome dynamics in the species complex Clostridium novyi sensu lato converts strains of independent lineages into distinctly different pathogens.</title>
        <authorList>
            <person name="Skarin H."/>
            <person name="Segerman B."/>
        </authorList>
    </citation>
    <scope>NUCLEOTIDE SEQUENCE [LARGE SCALE GENOMIC DNA]</scope>
    <source>
        <strain evidence="1 2">ATCC 27606</strain>
    </source>
</reference>
<protein>
    <recommendedName>
        <fullName evidence="3">DUF4160 domain-containing protein</fullName>
    </recommendedName>
</protein>
<dbReference type="Proteomes" id="UP000027770">
    <property type="component" value="Unassembled WGS sequence"/>
</dbReference>
<dbReference type="RefSeq" id="WP_039218906.1">
    <property type="nucleotide sequence ID" value="NZ_JENW01000055.1"/>
</dbReference>
<accession>A0AA40IU89</accession>
<evidence type="ECO:0008006" key="3">
    <source>
        <dbReference type="Google" id="ProtNLM"/>
    </source>
</evidence>
<comment type="caution">
    <text evidence="1">The sequence shown here is derived from an EMBL/GenBank/DDBJ whole genome shotgun (WGS) entry which is preliminary data.</text>
</comment>
<sequence>MPIISMFYGIIIRMYCAPKEHTPSHFHAFYGEYKAVIDINTCELIEGNLPRKQLRLALAWAELHQDELKANWNLAMESELPFKIEPLK</sequence>
<dbReference type="Pfam" id="PF13711">
    <property type="entry name" value="DUF4160"/>
    <property type="match status" value="1"/>
</dbReference>
<dbReference type="InterPro" id="IPR025427">
    <property type="entry name" value="DUF4160"/>
</dbReference>
<dbReference type="EMBL" id="JENW01000055">
    <property type="protein sequence ID" value="KEI16563.1"/>
    <property type="molecule type" value="Genomic_DNA"/>
</dbReference>
<keyword evidence="2" id="KW-1185">Reference proteome</keyword>
<gene>
    <name evidence="1" type="ORF">Z959_09475</name>
</gene>